<dbReference type="Gene3D" id="2.60.40.10">
    <property type="entry name" value="Immunoglobulins"/>
    <property type="match status" value="2"/>
</dbReference>
<dbReference type="Gene3D" id="2.60.40.1930">
    <property type="match status" value="1"/>
</dbReference>
<keyword evidence="7" id="KW-1185">Reference proteome</keyword>
<proteinExistence type="predicted"/>
<dbReference type="SMART" id="SM00060">
    <property type="entry name" value="FN3"/>
    <property type="match status" value="1"/>
</dbReference>
<feature type="compositionally biased region" description="Pro residues" evidence="2">
    <location>
        <begin position="1785"/>
        <end position="1795"/>
    </location>
</feature>
<dbReference type="InterPro" id="IPR001434">
    <property type="entry name" value="OmcB-like_DUF11"/>
</dbReference>
<name>A0A1I0TFE2_9BACL</name>
<feature type="domain" description="SLH" evidence="5">
    <location>
        <begin position="2108"/>
        <end position="2170"/>
    </location>
</feature>
<dbReference type="InterPro" id="IPR013783">
    <property type="entry name" value="Ig-like_fold"/>
</dbReference>
<dbReference type="Pfam" id="PF13620">
    <property type="entry name" value="CarboxypepD_reg"/>
    <property type="match status" value="1"/>
</dbReference>
<protein>
    <submittedName>
        <fullName evidence="6">Conserved repeat domain-containing protein</fullName>
    </submittedName>
</protein>
<dbReference type="PROSITE" id="PS51272">
    <property type="entry name" value="SLH"/>
    <property type="match status" value="3"/>
</dbReference>
<dbReference type="PANTHER" id="PTHR43308">
    <property type="entry name" value="OUTER MEMBRANE PROTEIN ALPHA-RELATED"/>
    <property type="match status" value="1"/>
</dbReference>
<dbReference type="Gene3D" id="2.60.40.1220">
    <property type="match status" value="1"/>
</dbReference>
<feature type="region of interest" description="Disordered" evidence="2">
    <location>
        <begin position="1770"/>
        <end position="1802"/>
    </location>
</feature>
<gene>
    <name evidence="6" type="ORF">SAMN05216169_10256</name>
</gene>
<dbReference type="InterPro" id="IPR014755">
    <property type="entry name" value="Cu-Rt/internalin_Ig-like"/>
</dbReference>
<feature type="compositionally biased region" description="Low complexity" evidence="2">
    <location>
        <begin position="1771"/>
        <end position="1784"/>
    </location>
</feature>
<feature type="domain" description="SLH" evidence="5">
    <location>
        <begin position="2044"/>
        <end position="2106"/>
    </location>
</feature>
<evidence type="ECO:0000256" key="3">
    <source>
        <dbReference type="SAM" id="SignalP"/>
    </source>
</evidence>
<dbReference type="CDD" id="cd00063">
    <property type="entry name" value="FN3"/>
    <property type="match status" value="1"/>
</dbReference>
<evidence type="ECO:0000313" key="7">
    <source>
        <dbReference type="Proteomes" id="UP000198979"/>
    </source>
</evidence>
<keyword evidence="1 3" id="KW-0732">Signal</keyword>
<evidence type="ECO:0000259" key="4">
    <source>
        <dbReference type="PROSITE" id="PS50853"/>
    </source>
</evidence>
<organism evidence="6 7">
    <name type="scientific">Anoxybacillus pushchinoensis</name>
    <dbReference type="NCBI Taxonomy" id="150248"/>
    <lineage>
        <taxon>Bacteria</taxon>
        <taxon>Bacillati</taxon>
        <taxon>Bacillota</taxon>
        <taxon>Bacilli</taxon>
        <taxon>Bacillales</taxon>
        <taxon>Anoxybacillaceae</taxon>
        <taxon>Anoxybacillus</taxon>
    </lineage>
</organism>
<feature type="domain" description="Fibronectin type-III" evidence="4">
    <location>
        <begin position="603"/>
        <end position="690"/>
    </location>
</feature>
<dbReference type="Pfam" id="PF01345">
    <property type="entry name" value="DUF11"/>
    <property type="match status" value="1"/>
</dbReference>
<evidence type="ECO:0000256" key="2">
    <source>
        <dbReference type="SAM" id="MobiDB-lite"/>
    </source>
</evidence>
<dbReference type="SUPFAM" id="SSF49464">
    <property type="entry name" value="Carboxypeptidase regulatory domain-like"/>
    <property type="match status" value="1"/>
</dbReference>
<dbReference type="GO" id="GO:0004866">
    <property type="term" value="F:endopeptidase inhibitor activity"/>
    <property type="evidence" value="ECO:0007669"/>
    <property type="project" value="InterPro"/>
</dbReference>
<dbReference type="Pfam" id="PF00041">
    <property type="entry name" value="fn3"/>
    <property type="match status" value="1"/>
</dbReference>
<dbReference type="RefSeq" id="WP_091702909.1">
    <property type="nucleotide sequence ID" value="NZ_FOJQ01000025.1"/>
</dbReference>
<dbReference type="InterPro" id="IPR002890">
    <property type="entry name" value="MG2"/>
</dbReference>
<dbReference type="PANTHER" id="PTHR43308:SF5">
    <property type="entry name" value="S-LAYER PROTEIN _ PEPTIDOGLYCAN ENDO-BETA-N-ACETYLGLUCOSAMINIDASE"/>
    <property type="match status" value="1"/>
</dbReference>
<reference evidence="7" key="1">
    <citation type="submission" date="2016-10" db="EMBL/GenBank/DDBJ databases">
        <authorList>
            <person name="Varghese N."/>
            <person name="Submissions S."/>
        </authorList>
    </citation>
    <scope>NUCLEOTIDE SEQUENCE [LARGE SCALE GENOMIC DNA]</scope>
    <source>
        <strain evidence="7">K1</strain>
    </source>
</reference>
<dbReference type="OrthoDB" id="2473368at2"/>
<dbReference type="Pfam" id="PF01835">
    <property type="entry name" value="MG2"/>
    <property type="match status" value="1"/>
</dbReference>
<dbReference type="EMBL" id="FOJQ01000025">
    <property type="protein sequence ID" value="SFA50518.1"/>
    <property type="molecule type" value="Genomic_DNA"/>
</dbReference>
<dbReference type="InterPro" id="IPR003961">
    <property type="entry name" value="FN3_dom"/>
</dbReference>
<feature type="signal peptide" evidence="3">
    <location>
        <begin position="1"/>
        <end position="19"/>
    </location>
</feature>
<dbReference type="SUPFAM" id="SSF49478">
    <property type="entry name" value="Cna protein B-type domain"/>
    <property type="match status" value="1"/>
</dbReference>
<dbReference type="Proteomes" id="UP000198979">
    <property type="component" value="Unassembled WGS sequence"/>
</dbReference>
<evidence type="ECO:0000313" key="6">
    <source>
        <dbReference type="EMBL" id="SFA50518.1"/>
    </source>
</evidence>
<dbReference type="PROSITE" id="PS50853">
    <property type="entry name" value="FN3"/>
    <property type="match status" value="1"/>
</dbReference>
<dbReference type="InterPro" id="IPR032812">
    <property type="entry name" value="SbsA_Ig"/>
</dbReference>
<dbReference type="Pfam" id="PF00395">
    <property type="entry name" value="SLH"/>
    <property type="match status" value="3"/>
</dbReference>
<dbReference type="InterPro" id="IPR036116">
    <property type="entry name" value="FN3_sf"/>
</dbReference>
<dbReference type="InterPro" id="IPR051465">
    <property type="entry name" value="Cell_Envelope_Struct_Comp"/>
</dbReference>
<evidence type="ECO:0000256" key="1">
    <source>
        <dbReference type="ARBA" id="ARBA00022729"/>
    </source>
</evidence>
<accession>A0A1I0TFE2</accession>
<dbReference type="InterPro" id="IPR008969">
    <property type="entry name" value="CarboxyPept-like_regulatory"/>
</dbReference>
<dbReference type="InterPro" id="IPR001119">
    <property type="entry name" value="SLH_dom"/>
</dbReference>
<dbReference type="STRING" id="150248.SAMN05216169_10256"/>
<evidence type="ECO:0000259" key="5">
    <source>
        <dbReference type="PROSITE" id="PS51272"/>
    </source>
</evidence>
<feature type="domain" description="SLH" evidence="5">
    <location>
        <begin position="1983"/>
        <end position="2042"/>
    </location>
</feature>
<sequence length="2170" mass="241474">MRKALYTLLAILLIFSSLAPSIAVYAQEEKKTIQIELPEGYEPVGKARGLLIGYNDGDPYTSMEWLTGVDGETKIIVPVERLKPDVTYELSFSIDVKNEQNEYAVYADTRKLTYEQLKALLDGETLSLPTDLVPIQVTGEGAPITKKASAEYYLSTKPFDFTVHAYDAKRKVFVRPQKMTVSYRGFDDENNGYVVYKQFEVNGERRVLSFEDAFHDVSKIGIKGDKKLTSFMFVREKQSSAADVDLNGEAISHVYVTSDQYKYAVFSVVDDEGYVYELLPIDFNFTTSRTLSVVGQPILESTDVSYWKDSLKGPSILLTTDLIQGDVKLRRISQNIDGVYKEIQPSIRIVNQQGQDIEFEKEYVTVEYAHLRVPNLSDGTYIVYYELHLPGGNDVYWKKELKVSDGETSQPVPEKEVHVQTDRAMYLPNSEVKFSGYVRKKGQAGYGMKPTLKVTSPTGDVVYTYQWNDADIQTDGSIFTSFTLNEAVTGVYKVELATGTGERAYASFTVSENTAPVIVSPQDGSFVRGDDNKIHIYGYANANVDLTVQAKQGEEVIASAKTKSDSTGHFSTELKLEDGTYSLIASDGEHSSKPVTITVDTTPPAKPEVTIQEEDNELVIRWNEDSDVAYYNILLQVNGGEWQQLKSGLNGQEYRYSPLSPNTTYRFKVVAVDQIGNYSEAVAEWKTEDFSATTLKVHTDQGYLKLDTNIGVELYGSYKEGYTATAVVYYDGKQKEISLPYDTERKAYIGAFPIEQGMKLVDKVVAFIINEKGQKTNELIENVRKYVGATVEGTVRANGEPLTKGKVQIGAYTTSIQSDGTFKLEGLPEGFYSVDIYSGKEWDYAVSTLQLHYGQKEQVTLNLPQEVRIHFVDQNGQAVTDRLYVEMYNDRAWFSGYINQKGQFVSWDDRALKRVPAGEYKLIVYGNGLYETLKTKVTIDPEHNYVREPIEFTLNKKDIEVVDVKLTFKDKDGNVITEPNAYFYLYQYDVYRTSNYELGFYHSTYPVEYNEDGSITIPNVVVADGYLLYTSVPGYITKEQKVDITKDHYDVVITLHKGLTVTGKVADYDKMTNVWMYAYTGSSYGYVSFAEDGTFTIKGLNANEEITYVVSATDYVEKRETVSGASEGETLDLGTITLEKAKYIDGRVYEGSKPLKHVYVYVYDKDGQYAGWARTDKDGYFKVRGLQPGMYKLEAWYNGKTLEKEVDIQKESQTVTLPFTKGTGSFVGEGNRFVASVDTVVPGKTIDYKLTYRNNGNRDEENVPVTITLPEHVDLVNGSLVVNGQQATLTNGKVTIPKVKAGESGSISFQVKVKENADDFVRVVAQVGSGDELSATTNVLFVTLQAPSQTADKKIKVYGKAKPNATVEVYAAGKKVAETKVEGRWWFATATLPVTKEKETFQLQAVVKENDQKHMSDIVTVQYDASVPKVETAEVYAGWNGTVSLNPHTGVASFAIVEGTPLDTKVVFSDEVDEAWIEFLGEQYEMTKGNDGKTFTFDGSRLGFWSSYGEQMLQLIFKAKGQEIRLPLMQIIVLIDPSGYVFEGSMENRLEGVTAEVQQLQGDEWVKWNAEFYGQVNPQVTDENGRYGWDVISGKWRVVFSKEGYETYISRIVDVPPAETQLNVPLVRQSHPRVEAATPATNAENVDTNANIQVTFDRLMDKSSIEQGVSVYEVKNGQKTKVAGTFTYDRMYNGYKSDESKKDASLLDGKGESGWFVEDATKKLVQSFTFKPNVPLKYGTTYEVVVGSQVTDYAGKAMTDYTYTFVTKQQPASSAPGGSSGSTPSPAPVPVPTPSPTTGVGKEVTVNGEKTVELHAERVLEMAKNVDVVTIAVERKQGEQNIHTLSVQVPKQLAEALLASGKSMSIQMNGATMTLSKEVLKQLAKADVKLSVAIKEAKQEVGGNIIAPVYELSAKTSDGQLSFKDAVTVALDVTSTPVDARKAAVYRLTDQSYEYVGGVYDQFKKQFVVSLHLFGTFIVVEQNKTFNDVTSRLSWAKEEIEVLASRTIIQGMTKDRFEPNAPITRDQFAVLLARALQLPTVSYEGVFADVPAQLTWAAPYIEAAYRAGIVQGSGGLFKPDDAITREQMATMLVRALAYKNQNMQGNESISFADELAIAPYAREHVRLAASLQLIRGTVANGKLVFKPKANATRAESAVMLYRLLQQLGEF</sequence>
<dbReference type="Gene3D" id="2.60.40.1120">
    <property type="entry name" value="Carboxypeptidase-like, regulatory domain"/>
    <property type="match status" value="2"/>
</dbReference>
<dbReference type="SUPFAM" id="SSF49265">
    <property type="entry name" value="Fibronectin type III"/>
    <property type="match status" value="1"/>
</dbReference>
<feature type="chain" id="PRO_5038423424" evidence="3">
    <location>
        <begin position="20"/>
        <end position="2170"/>
    </location>
</feature>
<dbReference type="Pfam" id="PF13205">
    <property type="entry name" value="Big_5"/>
    <property type="match status" value="2"/>
</dbReference>